<dbReference type="PROSITE" id="PS00094">
    <property type="entry name" value="C5_MTASE_1"/>
    <property type="match status" value="1"/>
</dbReference>
<dbReference type="InterPro" id="IPR031303">
    <property type="entry name" value="C5_meth_CS"/>
</dbReference>
<dbReference type="GO" id="GO:0009307">
    <property type="term" value="P:DNA restriction-modification system"/>
    <property type="evidence" value="ECO:0007669"/>
    <property type="project" value="UniProtKB-KW"/>
</dbReference>
<dbReference type="PRINTS" id="PR00105">
    <property type="entry name" value="C5METTRFRASE"/>
</dbReference>
<evidence type="ECO:0000256" key="2">
    <source>
        <dbReference type="ARBA" id="ARBA00022679"/>
    </source>
</evidence>
<gene>
    <name evidence="9" type="ORF">EPJ70_05530</name>
</gene>
<dbReference type="Gene3D" id="3.40.50.150">
    <property type="entry name" value="Vaccinia Virus protein VP39"/>
    <property type="match status" value="1"/>
</dbReference>
<dbReference type="Pfam" id="PF00145">
    <property type="entry name" value="DNA_methylase"/>
    <property type="match status" value="1"/>
</dbReference>
<comment type="catalytic activity">
    <reaction evidence="5 8">
        <text>a 2'-deoxycytidine in DNA + S-adenosyl-L-methionine = a 5-methyl-2'-deoxycytidine in DNA + S-adenosyl-L-homocysteine + H(+)</text>
        <dbReference type="Rhea" id="RHEA:13681"/>
        <dbReference type="Rhea" id="RHEA-COMP:11369"/>
        <dbReference type="Rhea" id="RHEA-COMP:11370"/>
        <dbReference type="ChEBI" id="CHEBI:15378"/>
        <dbReference type="ChEBI" id="CHEBI:57856"/>
        <dbReference type="ChEBI" id="CHEBI:59789"/>
        <dbReference type="ChEBI" id="CHEBI:85452"/>
        <dbReference type="ChEBI" id="CHEBI:85454"/>
        <dbReference type="EC" id="2.1.1.37"/>
    </reaction>
</comment>
<name>A0A5C8F8G4_9SPIR</name>
<dbReference type="AlphaFoldDB" id="A0A5C8F8G4"/>
<dbReference type="GO" id="GO:0003886">
    <property type="term" value="F:DNA (cytosine-5-)-methyltransferase activity"/>
    <property type="evidence" value="ECO:0007669"/>
    <property type="project" value="UniProtKB-EC"/>
</dbReference>
<dbReference type="PROSITE" id="PS51679">
    <property type="entry name" value="SAM_MT_C5"/>
    <property type="match status" value="1"/>
</dbReference>
<reference evidence="9 10" key="1">
    <citation type="journal article" date="1992" name="Lakartidningen">
        <title>[Penicillin V and not amoxicillin is the first choice preparation in acute otitis].</title>
        <authorList>
            <person name="Kamme C."/>
            <person name="Lundgren K."/>
            <person name="Prellner K."/>
        </authorList>
    </citation>
    <scope>NUCLEOTIDE SEQUENCE [LARGE SCALE GENOMIC DNA]</scope>
    <source>
        <strain evidence="9 10">PC3714II</strain>
    </source>
</reference>
<dbReference type="InterPro" id="IPR029063">
    <property type="entry name" value="SAM-dependent_MTases_sf"/>
</dbReference>
<dbReference type="EC" id="2.1.1.37" evidence="8"/>
<evidence type="ECO:0000256" key="5">
    <source>
        <dbReference type="ARBA" id="ARBA00047422"/>
    </source>
</evidence>
<dbReference type="EMBL" id="SAYG01000006">
    <property type="protein sequence ID" value="TXJ45839.1"/>
    <property type="molecule type" value="Genomic_DNA"/>
</dbReference>
<evidence type="ECO:0000256" key="3">
    <source>
        <dbReference type="ARBA" id="ARBA00022691"/>
    </source>
</evidence>
<dbReference type="InterPro" id="IPR050750">
    <property type="entry name" value="C5-MTase"/>
</dbReference>
<keyword evidence="4" id="KW-0680">Restriction system</keyword>
<dbReference type="CDD" id="cd00315">
    <property type="entry name" value="Cyt_C5_DNA_methylase"/>
    <property type="match status" value="1"/>
</dbReference>
<dbReference type="PROSITE" id="PS00095">
    <property type="entry name" value="C5_MTASE_2"/>
    <property type="match status" value="1"/>
</dbReference>
<dbReference type="Gene3D" id="3.90.120.10">
    <property type="entry name" value="DNA Methylase, subunit A, domain 2"/>
    <property type="match status" value="1"/>
</dbReference>
<dbReference type="SUPFAM" id="SSF53335">
    <property type="entry name" value="S-adenosyl-L-methionine-dependent methyltransferases"/>
    <property type="match status" value="1"/>
</dbReference>
<comment type="caution">
    <text evidence="9">The sequence shown here is derived from an EMBL/GenBank/DDBJ whole genome shotgun (WGS) entry which is preliminary data.</text>
</comment>
<evidence type="ECO:0000313" key="9">
    <source>
        <dbReference type="EMBL" id="TXJ45839.1"/>
    </source>
</evidence>
<dbReference type="InterPro" id="IPR018117">
    <property type="entry name" value="C5_DNA_meth_AS"/>
</dbReference>
<dbReference type="NCBIfam" id="TIGR00675">
    <property type="entry name" value="dcm"/>
    <property type="match status" value="1"/>
</dbReference>
<keyword evidence="2 6" id="KW-0808">Transferase</keyword>
<dbReference type="Proteomes" id="UP000324574">
    <property type="component" value="Unassembled WGS sequence"/>
</dbReference>
<keyword evidence="3 6" id="KW-0949">S-adenosyl-L-methionine</keyword>
<dbReference type="GO" id="GO:0032259">
    <property type="term" value="P:methylation"/>
    <property type="evidence" value="ECO:0007669"/>
    <property type="project" value="UniProtKB-KW"/>
</dbReference>
<dbReference type="RefSeq" id="WP_147526430.1">
    <property type="nucleotide sequence ID" value="NZ_SAYG01000006.1"/>
</dbReference>
<dbReference type="InterPro" id="IPR001525">
    <property type="entry name" value="C5_MeTfrase"/>
</dbReference>
<protein>
    <recommendedName>
        <fullName evidence="8">Cytosine-specific methyltransferase</fullName>
        <ecNumber evidence="8">2.1.1.37</ecNumber>
    </recommendedName>
</protein>
<dbReference type="PANTHER" id="PTHR46098">
    <property type="entry name" value="TRNA (CYTOSINE(38)-C(5))-METHYLTRANSFERASE"/>
    <property type="match status" value="1"/>
</dbReference>
<sequence length="315" mass="35857">MDKLKFIDLFCGIGGFRVALEKYGLECVFSSDIDRYAQDSYYKNFKEKPNGDITEISEKKIPNHDVLCAGFPCQSFSISGKQAGIKDSRGRLFYEIIRISNYHKPKILLLENVKNILTVDNGNVIKTIEAKLDEIGYNVKKHILNSSYFGVPQSRERVYFVAVRKDYSEVLNNYKEPKITMKKIFLENILEKKPSEHLFVKRDDTFISKKEENIENDFKPIRVGIINKGGQGERIYSPKGHAITLSAYGGGVGARTGLYSTKEGRIRRLSINECKKVMGFSTKHIVSEGIQGYQQLGNAVIPDMIGYIWKNLRIS</sequence>
<keyword evidence="1 6" id="KW-0489">Methyltransferase</keyword>
<comment type="similarity">
    <text evidence="6 7">Belongs to the class I-like SAM-binding methyltransferase superfamily. C5-methyltransferase family.</text>
</comment>
<feature type="active site" evidence="6">
    <location>
        <position position="73"/>
    </location>
</feature>
<evidence type="ECO:0000256" key="7">
    <source>
        <dbReference type="RuleBase" id="RU000416"/>
    </source>
</evidence>
<evidence type="ECO:0000256" key="1">
    <source>
        <dbReference type="ARBA" id="ARBA00022603"/>
    </source>
</evidence>
<evidence type="ECO:0000256" key="8">
    <source>
        <dbReference type="RuleBase" id="RU000417"/>
    </source>
</evidence>
<organism evidence="9 10">
    <name type="scientific">Brachyspira aalborgi</name>
    <dbReference type="NCBI Taxonomy" id="29522"/>
    <lineage>
        <taxon>Bacteria</taxon>
        <taxon>Pseudomonadati</taxon>
        <taxon>Spirochaetota</taxon>
        <taxon>Spirochaetia</taxon>
        <taxon>Brachyspirales</taxon>
        <taxon>Brachyspiraceae</taxon>
        <taxon>Brachyspira</taxon>
    </lineage>
</organism>
<dbReference type="PANTHER" id="PTHR46098:SF1">
    <property type="entry name" value="TRNA (CYTOSINE(38)-C(5))-METHYLTRANSFERASE"/>
    <property type="match status" value="1"/>
</dbReference>
<evidence type="ECO:0000256" key="4">
    <source>
        <dbReference type="ARBA" id="ARBA00022747"/>
    </source>
</evidence>
<accession>A0A5C8F8G4</accession>
<proteinExistence type="inferred from homology"/>
<evidence type="ECO:0000256" key="6">
    <source>
        <dbReference type="PROSITE-ProRule" id="PRU01016"/>
    </source>
</evidence>
<evidence type="ECO:0000313" key="10">
    <source>
        <dbReference type="Proteomes" id="UP000324574"/>
    </source>
</evidence>